<dbReference type="GO" id="GO:0004152">
    <property type="term" value="F:dihydroorotate dehydrogenase activity"/>
    <property type="evidence" value="ECO:0007669"/>
    <property type="project" value="InterPro"/>
</dbReference>
<evidence type="ECO:0000313" key="11">
    <source>
        <dbReference type="EMBL" id="KOO27394.1"/>
    </source>
</evidence>
<proteinExistence type="predicted"/>
<gene>
    <name evidence="11" type="ORF">Ctob_004190</name>
</gene>
<dbReference type="PIRSF" id="PIRSF000164">
    <property type="entry name" value="DHO_oxidase"/>
    <property type="match status" value="1"/>
</dbReference>
<dbReference type="InterPro" id="IPR012135">
    <property type="entry name" value="Dihydroorotate_DH_1_2"/>
</dbReference>
<dbReference type="Proteomes" id="UP000037460">
    <property type="component" value="Unassembled WGS sequence"/>
</dbReference>
<dbReference type="EMBL" id="JWZX01002721">
    <property type="protein sequence ID" value="KOO27394.1"/>
    <property type="molecule type" value="Genomic_DNA"/>
</dbReference>
<evidence type="ECO:0000256" key="4">
    <source>
        <dbReference type="ARBA" id="ARBA00022630"/>
    </source>
</evidence>
<evidence type="ECO:0000313" key="12">
    <source>
        <dbReference type="Proteomes" id="UP000037460"/>
    </source>
</evidence>
<organism evidence="11 12">
    <name type="scientific">Chrysochromulina tobinii</name>
    <dbReference type="NCBI Taxonomy" id="1460289"/>
    <lineage>
        <taxon>Eukaryota</taxon>
        <taxon>Haptista</taxon>
        <taxon>Haptophyta</taxon>
        <taxon>Prymnesiophyceae</taxon>
        <taxon>Prymnesiales</taxon>
        <taxon>Chrysochromulinaceae</taxon>
        <taxon>Chrysochromulina</taxon>
    </lineage>
</organism>
<dbReference type="GO" id="GO:0005737">
    <property type="term" value="C:cytoplasm"/>
    <property type="evidence" value="ECO:0007669"/>
    <property type="project" value="InterPro"/>
</dbReference>
<accession>A0A0M0JLD8</accession>
<reference evidence="12" key="1">
    <citation type="journal article" date="2015" name="PLoS Genet.">
        <title>Genome Sequence and Transcriptome Analyses of Chrysochromulina tobin: Metabolic Tools for Enhanced Algal Fitness in the Prominent Order Prymnesiales (Haptophyceae).</title>
        <authorList>
            <person name="Hovde B.T."/>
            <person name="Deodato C.R."/>
            <person name="Hunsperger H.M."/>
            <person name="Ryken S.A."/>
            <person name="Yost W."/>
            <person name="Jha R.K."/>
            <person name="Patterson J."/>
            <person name="Monnat R.J. Jr."/>
            <person name="Barlow S.B."/>
            <person name="Starkenburg S.R."/>
            <person name="Cattolico R.A."/>
        </authorList>
    </citation>
    <scope>NUCLEOTIDE SEQUENCE</scope>
    <source>
        <strain evidence="12">CCMP291</strain>
    </source>
</reference>
<dbReference type="SUPFAM" id="SSF51395">
    <property type="entry name" value="FMN-linked oxidoreductases"/>
    <property type="match status" value="1"/>
</dbReference>
<dbReference type="Gene3D" id="3.20.20.70">
    <property type="entry name" value="Aldolase class I"/>
    <property type="match status" value="1"/>
</dbReference>
<dbReference type="GO" id="GO:0044205">
    <property type="term" value="P:'de novo' UMP biosynthetic process"/>
    <property type="evidence" value="ECO:0007669"/>
    <property type="project" value="UniProtKB-UniPathway"/>
</dbReference>
<evidence type="ECO:0000259" key="10">
    <source>
        <dbReference type="Pfam" id="PF01180"/>
    </source>
</evidence>
<dbReference type="InterPro" id="IPR013785">
    <property type="entry name" value="Aldolase_TIM"/>
</dbReference>
<dbReference type="OrthoDB" id="14784at2759"/>
<evidence type="ECO:0000256" key="6">
    <source>
        <dbReference type="ARBA" id="ARBA00022975"/>
    </source>
</evidence>
<comment type="caution">
    <text evidence="11">The sequence shown here is derived from an EMBL/GenBank/DDBJ whole genome shotgun (WGS) entry which is preliminary data.</text>
</comment>
<evidence type="ECO:0000256" key="9">
    <source>
        <dbReference type="SAM" id="MobiDB-lite"/>
    </source>
</evidence>
<evidence type="ECO:0000256" key="1">
    <source>
        <dbReference type="ARBA" id="ARBA00001917"/>
    </source>
</evidence>
<comment type="cofactor">
    <cofactor evidence="1">
        <name>FMN</name>
        <dbReference type="ChEBI" id="CHEBI:58210"/>
    </cofactor>
</comment>
<protein>
    <recommendedName>
        <fullName evidence="8">Dihydroorotate oxidase</fullName>
    </recommendedName>
</protein>
<dbReference type="AlphaFoldDB" id="A0A0M0JLD8"/>
<evidence type="ECO:0000256" key="7">
    <source>
        <dbReference type="ARBA" id="ARBA00023002"/>
    </source>
</evidence>
<feature type="region of interest" description="Disordered" evidence="9">
    <location>
        <begin position="92"/>
        <end position="117"/>
    </location>
</feature>
<dbReference type="UniPathway" id="UPA00070"/>
<dbReference type="GO" id="GO:0006207">
    <property type="term" value="P:'de novo' pyrimidine nucleobase biosynthetic process"/>
    <property type="evidence" value="ECO:0007669"/>
    <property type="project" value="TreeGrafter"/>
</dbReference>
<keyword evidence="12" id="KW-1185">Reference proteome</keyword>
<dbReference type="PANTHER" id="PTHR48109">
    <property type="entry name" value="DIHYDROOROTATE DEHYDROGENASE (QUINONE), MITOCHONDRIAL-RELATED"/>
    <property type="match status" value="1"/>
</dbReference>
<feature type="domain" description="Dihydroorotate dehydrogenase catalytic" evidence="10">
    <location>
        <begin position="2"/>
        <end position="327"/>
    </location>
</feature>
<evidence type="ECO:0000256" key="2">
    <source>
        <dbReference type="ARBA" id="ARBA00003125"/>
    </source>
</evidence>
<keyword evidence="6" id="KW-0665">Pyrimidine biosynthesis</keyword>
<comment type="function">
    <text evidence="2">Catalyzes the conversion of dihydroorotate to orotate with quinone as electron acceptor.</text>
</comment>
<keyword evidence="4" id="KW-0285">Flavoprotein</keyword>
<dbReference type="InterPro" id="IPR050074">
    <property type="entry name" value="DHO_dehydrogenase"/>
</dbReference>
<dbReference type="PANTHER" id="PTHR48109:SF4">
    <property type="entry name" value="DIHYDROOROTATE DEHYDROGENASE (QUINONE), MITOCHONDRIAL"/>
    <property type="match status" value="1"/>
</dbReference>
<evidence type="ECO:0000256" key="8">
    <source>
        <dbReference type="ARBA" id="ARBA00031623"/>
    </source>
</evidence>
<sequence>MGLSFRNDLGNAAGLDKDGSLLDFNYSLGAGFAVVGTVLSEPHTGNVFSFFGGLWKGNVWTPLPLSGAALNSLGLPSKGVDVALENIASFRSRNGVPPQSPDRRASGGAKGATSSSAAMPSAAAFPIGVSIMGHPAHATDPAKKQQGVLECVRRSIPLADFIEINESCPNVHHGGGGEHATEELRARLKGVVAVRDQLDTELGRRVPILVKMGDLGDPKATVKFLAGLGIDGVVALNTQRNYAAFELPNLDRAILEHYTHRYGGGLSGPPIAQVSISQVKAAQAAVRELRLDGAFTVIHVGGLQSAEDMQRSRATGVELRQWYTGLMHGLAQPEPYSLYARVTALK</sequence>
<dbReference type="Pfam" id="PF01180">
    <property type="entry name" value="DHO_dh"/>
    <property type="match status" value="1"/>
</dbReference>
<name>A0A0M0JLD8_9EUKA</name>
<keyword evidence="5" id="KW-0288">FMN</keyword>
<evidence type="ECO:0000256" key="5">
    <source>
        <dbReference type="ARBA" id="ARBA00022643"/>
    </source>
</evidence>
<comment type="pathway">
    <text evidence="3">Pyrimidine metabolism; UMP biosynthesis via de novo pathway.</text>
</comment>
<dbReference type="InterPro" id="IPR005720">
    <property type="entry name" value="Dihydroorotate_DH_cat"/>
</dbReference>
<evidence type="ECO:0000256" key="3">
    <source>
        <dbReference type="ARBA" id="ARBA00004725"/>
    </source>
</evidence>
<keyword evidence="7" id="KW-0560">Oxidoreductase</keyword>